<dbReference type="PANTHER" id="PTHR48207">
    <property type="entry name" value="SUCCINATE--HYDROXYMETHYLGLUTARATE COA-TRANSFERASE"/>
    <property type="match status" value="1"/>
</dbReference>
<dbReference type="Gene3D" id="3.40.50.10540">
    <property type="entry name" value="Crotonobetainyl-coa:carnitine coa-transferase, domain 1"/>
    <property type="match status" value="1"/>
</dbReference>
<accession>A0A413FFM9</accession>
<comment type="caution">
    <text evidence="2">The sequence shown here is derived from an EMBL/GenBank/DDBJ whole genome shotgun (WGS) entry which is preliminary data.</text>
</comment>
<dbReference type="AlphaFoldDB" id="A0A413FFM9"/>
<keyword evidence="1 2" id="KW-0808">Transferase</keyword>
<organism evidence="2 3">
    <name type="scientific">Enterocloster asparagiformis</name>
    <dbReference type="NCBI Taxonomy" id="333367"/>
    <lineage>
        <taxon>Bacteria</taxon>
        <taxon>Bacillati</taxon>
        <taxon>Bacillota</taxon>
        <taxon>Clostridia</taxon>
        <taxon>Lachnospirales</taxon>
        <taxon>Lachnospiraceae</taxon>
        <taxon>Enterocloster</taxon>
    </lineage>
</organism>
<reference evidence="2 3" key="1">
    <citation type="submission" date="2018-08" db="EMBL/GenBank/DDBJ databases">
        <title>A genome reference for cultivated species of the human gut microbiota.</title>
        <authorList>
            <person name="Zou Y."/>
            <person name="Xue W."/>
            <person name="Luo G."/>
        </authorList>
    </citation>
    <scope>NUCLEOTIDE SEQUENCE [LARGE SCALE GENOMIC DNA]</scope>
    <source>
        <strain evidence="2 3">AF04-15</strain>
    </source>
</reference>
<dbReference type="InterPro" id="IPR023606">
    <property type="entry name" value="CoA-Trfase_III_dom_1_sf"/>
</dbReference>
<dbReference type="OrthoDB" id="9797653at2"/>
<dbReference type="Proteomes" id="UP000283880">
    <property type="component" value="Unassembled WGS sequence"/>
</dbReference>
<evidence type="ECO:0000313" key="2">
    <source>
        <dbReference type="EMBL" id="RGX29336.1"/>
    </source>
</evidence>
<evidence type="ECO:0000256" key="1">
    <source>
        <dbReference type="ARBA" id="ARBA00022679"/>
    </source>
</evidence>
<dbReference type="InterPro" id="IPR003673">
    <property type="entry name" value="CoA-Trfase_fam_III"/>
</dbReference>
<dbReference type="InterPro" id="IPR050483">
    <property type="entry name" value="CoA-transferase_III_domain"/>
</dbReference>
<protein>
    <submittedName>
        <fullName evidence="2">CoA transferase</fullName>
    </submittedName>
</protein>
<dbReference type="EMBL" id="QSBM01000008">
    <property type="protein sequence ID" value="RGX29336.1"/>
    <property type="molecule type" value="Genomic_DNA"/>
</dbReference>
<dbReference type="SUPFAM" id="SSF89796">
    <property type="entry name" value="CoA-transferase family III (CaiB/BaiF)"/>
    <property type="match status" value="1"/>
</dbReference>
<dbReference type="PANTHER" id="PTHR48207:SF4">
    <property type="entry name" value="BLL6097 PROTEIN"/>
    <property type="match status" value="1"/>
</dbReference>
<sequence>MRSYCSILINSISGAGLRIKKSEVIAQMGPLEGIKVLGFTHFAQAPFALQTLGDLGADVINIERPGSGDFNRSQYAEECLNGESPFFLAMNRNKRSMTLDMKNEKAKAVIQDLIRNTDVIVSNFRPGVLDKLGFGYEEAKKLNPRIIYAHAVGYGRKGPYEKLPGQDLMAQCLSGYTYLVGKDGPPQTGGTFLVDMYSAGMLTVGILAALINRDRGGESQEVEVSLLNSALHLQCQELTHYMNTGRKPQRPKKFSGQVQSWAPYGIYATKDGYLCLSVVAENKVDDLGAVLGIENLKEVMPDKEAMFRDRDKIYDVLQAALDQNRTDYWIEELQKVGIWCGRVNDYEQTVNDPQVIYNEMIQNISHPVAGDIRVVNCPIGFSKTPASIRKAPPLLGEHNEEILKELGYTDEKIEELKGENIF</sequence>
<gene>
    <name evidence="2" type="ORF">DWV29_12470</name>
</gene>
<dbReference type="Gene3D" id="3.30.1540.10">
    <property type="entry name" value="formyl-coa transferase, domain 3"/>
    <property type="match status" value="1"/>
</dbReference>
<dbReference type="GO" id="GO:0008410">
    <property type="term" value="F:CoA-transferase activity"/>
    <property type="evidence" value="ECO:0007669"/>
    <property type="project" value="TreeGrafter"/>
</dbReference>
<name>A0A413FFM9_9FIRM</name>
<dbReference type="InterPro" id="IPR044855">
    <property type="entry name" value="CoA-Trfase_III_dom3_sf"/>
</dbReference>
<proteinExistence type="predicted"/>
<dbReference type="Pfam" id="PF02515">
    <property type="entry name" value="CoA_transf_3"/>
    <property type="match status" value="1"/>
</dbReference>
<evidence type="ECO:0000313" key="3">
    <source>
        <dbReference type="Proteomes" id="UP000283880"/>
    </source>
</evidence>